<sequence length="522" mass="56551">MSFLPPENLFITDALEQLLLHPAEHHWWQALMQRLDESGRASERAYAAQIILDHVPQAGLAGLYRATALAALLPDADWLERSAALLLQWQPQDANRVMAYANLQWALAVRDSSGHQDFHARLVQARLPELMRQLGDALPAPQQPPRPAGPLRKVALLAQSLGNARHPPSQMALDQLKLLTEQGIEVTLYSCQELDIANTEHYFGCARRGMVPAFDAGWLGSQLPADVNAHLSDARLSLNTRWRKKLEQIEQYAPDLVMFVGLMSPLVFALYQRYPVLGLCVHAVPPMAPVDTWLCADRQLAATESSAWGGAVPPAAGHYHPFRIQHELVADVPRAEFGLAPGQLVLATVGARLPSEIGGDWAARMLEILAEHERIVWLLVGGDAVMPPALEAAGHGRIRCIGHTSEIGRLLAVSDIYVNPPRVGGGLSAGEAMAQGVPVVALAAGDAGAKLGATAQPDEEHYFRHLQALIGDAAMRHHVGQLQQQHFAATLDVRQSAPSLLAACAQAMQRHALRCATAATAS</sequence>
<accession>A0A7X4KCZ1</accession>
<evidence type="ECO:0000313" key="2">
    <source>
        <dbReference type="Proteomes" id="UP000450012"/>
    </source>
</evidence>
<dbReference type="EMBL" id="WWCK01000005">
    <property type="protein sequence ID" value="MYM68814.1"/>
    <property type="molecule type" value="Genomic_DNA"/>
</dbReference>
<dbReference type="AlphaFoldDB" id="A0A7X4KCZ1"/>
<gene>
    <name evidence="1" type="ORF">GTP45_18520</name>
</gene>
<proteinExistence type="predicted"/>
<dbReference type="Pfam" id="PF13692">
    <property type="entry name" value="Glyco_trans_1_4"/>
    <property type="match status" value="1"/>
</dbReference>
<dbReference type="SUPFAM" id="SSF53756">
    <property type="entry name" value="UDP-Glycosyltransferase/glycogen phosphorylase"/>
    <property type="match status" value="1"/>
</dbReference>
<protein>
    <submittedName>
        <fullName evidence="1">Glycosyltransferase</fullName>
    </submittedName>
</protein>
<dbReference type="RefSeq" id="WP_161015344.1">
    <property type="nucleotide sequence ID" value="NZ_WWCK01000005.1"/>
</dbReference>
<reference evidence="1 2" key="1">
    <citation type="submission" date="2019-12" db="EMBL/GenBank/DDBJ databases">
        <title>Novel species isolated from a subtropical stream in China.</title>
        <authorList>
            <person name="Lu H."/>
        </authorList>
    </citation>
    <scope>NUCLEOTIDE SEQUENCE [LARGE SCALE GENOMIC DNA]</scope>
    <source>
        <strain evidence="1 2">FT55W</strain>
    </source>
</reference>
<dbReference type="Proteomes" id="UP000450012">
    <property type="component" value="Unassembled WGS sequence"/>
</dbReference>
<comment type="caution">
    <text evidence="1">The sequence shown here is derived from an EMBL/GenBank/DDBJ whole genome shotgun (WGS) entry which is preliminary data.</text>
</comment>
<organism evidence="1 2">
    <name type="scientific">Duganella rivi</name>
    <dbReference type="NCBI Taxonomy" id="2666083"/>
    <lineage>
        <taxon>Bacteria</taxon>
        <taxon>Pseudomonadati</taxon>
        <taxon>Pseudomonadota</taxon>
        <taxon>Betaproteobacteria</taxon>
        <taxon>Burkholderiales</taxon>
        <taxon>Oxalobacteraceae</taxon>
        <taxon>Telluria group</taxon>
        <taxon>Duganella</taxon>
    </lineage>
</organism>
<evidence type="ECO:0000313" key="1">
    <source>
        <dbReference type="EMBL" id="MYM68814.1"/>
    </source>
</evidence>
<name>A0A7X4KCZ1_9BURK</name>
<keyword evidence="2" id="KW-1185">Reference proteome</keyword>
<dbReference type="Gene3D" id="3.40.50.2000">
    <property type="entry name" value="Glycogen Phosphorylase B"/>
    <property type="match status" value="1"/>
</dbReference>